<dbReference type="Proteomes" id="UP000650628">
    <property type="component" value="Unassembled WGS sequence"/>
</dbReference>
<dbReference type="SUPFAM" id="SSF55811">
    <property type="entry name" value="Nudix"/>
    <property type="match status" value="1"/>
</dbReference>
<protein>
    <recommendedName>
        <fullName evidence="3">NUDIX hydrolase</fullName>
    </recommendedName>
</protein>
<dbReference type="InterPro" id="IPR015797">
    <property type="entry name" value="NUDIX_hydrolase-like_dom_sf"/>
</dbReference>
<sequence>MSRGIVALVFRCEATRGSLSLNKEVQSFHWATPTEVSQMVTEAFAVRVLDALHEGAPAIRQHDGVHLV</sequence>
<dbReference type="EMBL" id="BOOO01000020">
    <property type="protein sequence ID" value="GII30550.1"/>
    <property type="molecule type" value="Genomic_DNA"/>
</dbReference>
<evidence type="ECO:0000313" key="2">
    <source>
        <dbReference type="Proteomes" id="UP000650628"/>
    </source>
</evidence>
<evidence type="ECO:0000313" key="1">
    <source>
        <dbReference type="EMBL" id="GII30550.1"/>
    </source>
</evidence>
<accession>A0A8J3TP43</accession>
<reference evidence="1 2" key="1">
    <citation type="submission" date="2021-01" db="EMBL/GenBank/DDBJ databases">
        <title>Whole genome shotgun sequence of Planotetraspora mira NBRC 15435.</title>
        <authorList>
            <person name="Komaki H."/>
            <person name="Tamura T."/>
        </authorList>
    </citation>
    <scope>NUCLEOTIDE SEQUENCE [LARGE SCALE GENOMIC DNA]</scope>
    <source>
        <strain evidence="1 2">NBRC 15435</strain>
    </source>
</reference>
<keyword evidence="2" id="KW-1185">Reference proteome</keyword>
<comment type="caution">
    <text evidence="1">The sequence shown here is derived from an EMBL/GenBank/DDBJ whole genome shotgun (WGS) entry which is preliminary data.</text>
</comment>
<evidence type="ECO:0008006" key="3">
    <source>
        <dbReference type="Google" id="ProtNLM"/>
    </source>
</evidence>
<proteinExistence type="predicted"/>
<name>A0A8J3TP43_9ACTN</name>
<organism evidence="1 2">
    <name type="scientific">Planotetraspora mira</name>
    <dbReference type="NCBI Taxonomy" id="58121"/>
    <lineage>
        <taxon>Bacteria</taxon>
        <taxon>Bacillati</taxon>
        <taxon>Actinomycetota</taxon>
        <taxon>Actinomycetes</taxon>
        <taxon>Streptosporangiales</taxon>
        <taxon>Streptosporangiaceae</taxon>
        <taxon>Planotetraspora</taxon>
    </lineage>
</organism>
<dbReference type="AlphaFoldDB" id="A0A8J3TP43"/>
<gene>
    <name evidence="1" type="ORF">Pmi06nite_39920</name>
</gene>